<evidence type="ECO:0000256" key="1">
    <source>
        <dbReference type="SAM" id="MobiDB-lite"/>
    </source>
</evidence>
<dbReference type="Pfam" id="PF10306">
    <property type="entry name" value="FLILHELTA"/>
    <property type="match status" value="1"/>
</dbReference>
<dbReference type="PANTHER" id="PTHR28002">
    <property type="entry name" value="MIOREX COMPLEX COMPONENT 11"/>
    <property type="match status" value="1"/>
</dbReference>
<dbReference type="AlphaFoldDB" id="A0A0G4LAX9"/>
<dbReference type="Proteomes" id="UP000689129">
    <property type="component" value="Unassembled WGS sequence"/>
</dbReference>
<keyword evidence="5" id="KW-1185">Reference proteome</keyword>
<sequence length="222" mass="24715">MLVRRILPSFRPPLRPKPRHAVRHQSSNQTSSARPAKPANAPATTTAPSAAQQSRLDRILDRLPQRLQVHTAALRAAPVSHTIAFLALHEITAIVPLLAFFALFHYTALAPLEYLTSRSAAWVRDGAEKAERYFSRKGWFGFEAADRGAVARAFARSGDAEAGDTRGQLEQWQRDDERYKVVVEVALAWAVTKALLPARIILSVWGTPGTVALWRKIIRRGR</sequence>
<evidence type="ECO:0000313" key="6">
    <source>
        <dbReference type="Proteomes" id="UP000045706"/>
    </source>
</evidence>
<organism evidence="2 6">
    <name type="scientific">Verticillium longisporum</name>
    <name type="common">Verticillium dahliae var. longisporum</name>
    <dbReference type="NCBI Taxonomy" id="100787"/>
    <lineage>
        <taxon>Eukaryota</taxon>
        <taxon>Fungi</taxon>
        <taxon>Dikarya</taxon>
        <taxon>Ascomycota</taxon>
        <taxon>Pezizomycotina</taxon>
        <taxon>Sordariomycetes</taxon>
        <taxon>Hypocreomycetidae</taxon>
        <taxon>Glomerellales</taxon>
        <taxon>Plectosphaerellaceae</taxon>
        <taxon>Verticillium</taxon>
    </lineage>
</organism>
<feature type="compositionally biased region" description="Low complexity" evidence="1">
    <location>
        <begin position="31"/>
        <end position="51"/>
    </location>
</feature>
<feature type="compositionally biased region" description="Basic residues" evidence="1">
    <location>
        <begin position="14"/>
        <end position="23"/>
    </location>
</feature>
<name>A0A0G4LAX9_VERLO</name>
<feature type="region of interest" description="Disordered" evidence="1">
    <location>
        <begin position="1"/>
        <end position="52"/>
    </location>
</feature>
<dbReference type="PANTHER" id="PTHR28002:SF1">
    <property type="entry name" value="MIOREX COMPLEX COMPONENT 11"/>
    <property type="match status" value="1"/>
</dbReference>
<reference evidence="5 6" key="1">
    <citation type="submission" date="2015-05" db="EMBL/GenBank/DDBJ databases">
        <authorList>
            <person name="Fogelqvist Johan"/>
        </authorList>
    </citation>
    <scope>NUCLEOTIDE SEQUENCE [LARGE SCALE GENOMIC DNA]</scope>
    <source>
        <strain evidence="3">VL1</strain>
        <strain evidence="2">VL2</strain>
    </source>
</reference>
<dbReference type="GO" id="GO:0005739">
    <property type="term" value="C:mitochondrion"/>
    <property type="evidence" value="ECO:0007669"/>
    <property type="project" value="TreeGrafter"/>
</dbReference>
<protein>
    <submittedName>
        <fullName evidence="2">Uncharacterized protein</fullName>
    </submittedName>
</protein>
<dbReference type="OrthoDB" id="5580261at2759"/>
<evidence type="ECO:0000313" key="2">
    <source>
        <dbReference type="EMBL" id="CRK18800.1"/>
    </source>
</evidence>
<evidence type="ECO:0000313" key="5">
    <source>
        <dbReference type="Proteomes" id="UP000044602"/>
    </source>
</evidence>
<proteinExistence type="predicted"/>
<gene>
    <name evidence="3" type="ORF">BN1708_015258</name>
    <name evidence="2" type="ORF">BN1723_011695</name>
    <name evidence="4" type="ORF">HYQ45_013570</name>
</gene>
<dbReference type="STRING" id="100787.A0A0G4LAX9"/>
<dbReference type="Proteomes" id="UP000045706">
    <property type="component" value="Unassembled WGS sequence"/>
</dbReference>
<dbReference type="Proteomes" id="UP000044602">
    <property type="component" value="Unassembled WGS sequence"/>
</dbReference>
<reference evidence="4" key="2">
    <citation type="journal article" date="2021" name="Mol. Plant Pathol.">
        <title>A 20-kb lineage-specific genomic region tames virulence in pathogenic amphidiploid Verticillium longisporum.</title>
        <authorList>
            <person name="Harting R."/>
            <person name="Starke J."/>
            <person name="Kusch H."/>
            <person name="Poggeler S."/>
            <person name="Maurus I."/>
            <person name="Schluter R."/>
            <person name="Landesfeind M."/>
            <person name="Bulla I."/>
            <person name="Nowrousian M."/>
            <person name="de Jonge R."/>
            <person name="Stahlhut G."/>
            <person name="Hoff K.J."/>
            <person name="Asshauer K.P."/>
            <person name="Thurmer A."/>
            <person name="Stanke M."/>
            <person name="Daniel R."/>
            <person name="Morgenstern B."/>
            <person name="Thomma B.P.H.J."/>
            <person name="Kronstad J.W."/>
            <person name="Braus-Stromeyer S.A."/>
            <person name="Braus G.H."/>
        </authorList>
    </citation>
    <scope>NUCLEOTIDE SEQUENCE</scope>
    <source>
        <strain evidence="4">Vl32</strain>
    </source>
</reference>
<dbReference type="InterPro" id="IPR018811">
    <property type="entry name" value="MRX11"/>
</dbReference>
<dbReference type="EMBL" id="CVQH01020774">
    <property type="protein sequence ID" value="CRK28583.1"/>
    <property type="molecule type" value="Genomic_DNA"/>
</dbReference>
<dbReference type="EMBL" id="JAEMWZ010000328">
    <property type="protein sequence ID" value="KAG7124863.1"/>
    <property type="molecule type" value="Genomic_DNA"/>
</dbReference>
<accession>A0A0G4LAX9</accession>
<dbReference type="EMBL" id="CVQI01009335">
    <property type="protein sequence ID" value="CRK18800.1"/>
    <property type="molecule type" value="Genomic_DNA"/>
</dbReference>
<evidence type="ECO:0000313" key="4">
    <source>
        <dbReference type="EMBL" id="KAG7124863.1"/>
    </source>
</evidence>
<evidence type="ECO:0000313" key="3">
    <source>
        <dbReference type="EMBL" id="CRK28583.1"/>
    </source>
</evidence>